<feature type="compositionally biased region" description="Polar residues" evidence="1">
    <location>
        <begin position="1009"/>
        <end position="1025"/>
    </location>
</feature>
<gene>
    <name evidence="2" type="ORF">BGZ99_006474</name>
</gene>
<evidence type="ECO:0008006" key="4">
    <source>
        <dbReference type="Google" id="ProtNLM"/>
    </source>
</evidence>
<feature type="compositionally biased region" description="Basic and acidic residues" evidence="1">
    <location>
        <begin position="838"/>
        <end position="852"/>
    </location>
</feature>
<feature type="compositionally biased region" description="Polar residues" evidence="1">
    <location>
        <begin position="197"/>
        <end position="214"/>
    </location>
</feature>
<feature type="region of interest" description="Disordered" evidence="1">
    <location>
        <begin position="313"/>
        <end position="340"/>
    </location>
</feature>
<feature type="region of interest" description="Disordered" evidence="1">
    <location>
        <begin position="1"/>
        <end position="29"/>
    </location>
</feature>
<reference evidence="2" key="1">
    <citation type="journal article" date="2020" name="Fungal Divers.">
        <title>Resolving the Mortierellaceae phylogeny through synthesis of multi-gene phylogenetics and phylogenomics.</title>
        <authorList>
            <person name="Vandepol N."/>
            <person name="Liber J."/>
            <person name="Desiro A."/>
            <person name="Na H."/>
            <person name="Kennedy M."/>
            <person name="Barry K."/>
            <person name="Grigoriev I.V."/>
            <person name="Miller A.N."/>
            <person name="O'Donnell K."/>
            <person name="Stajich J.E."/>
            <person name="Bonito G."/>
        </authorList>
    </citation>
    <scope>NUCLEOTIDE SEQUENCE</scope>
    <source>
        <strain evidence="2">REB-010B</strain>
    </source>
</reference>
<feature type="region of interest" description="Disordered" evidence="1">
    <location>
        <begin position="957"/>
        <end position="1189"/>
    </location>
</feature>
<dbReference type="InterPro" id="IPR013783">
    <property type="entry name" value="Ig-like_fold"/>
</dbReference>
<dbReference type="OrthoDB" id="2447027at2759"/>
<feature type="region of interest" description="Disordered" evidence="1">
    <location>
        <begin position="574"/>
        <end position="822"/>
    </location>
</feature>
<protein>
    <recommendedName>
        <fullName evidence="4">MSP domain-containing protein</fullName>
    </recommendedName>
</protein>
<feature type="compositionally biased region" description="Pro residues" evidence="1">
    <location>
        <begin position="474"/>
        <end position="491"/>
    </location>
</feature>
<feature type="region of interest" description="Disordered" evidence="1">
    <location>
        <begin position="434"/>
        <end position="534"/>
    </location>
</feature>
<feature type="compositionally biased region" description="Basic and acidic residues" evidence="1">
    <location>
        <begin position="986"/>
        <end position="1008"/>
    </location>
</feature>
<dbReference type="SUPFAM" id="SSF81995">
    <property type="entry name" value="beta-sandwich domain of Sec23/24"/>
    <property type="match status" value="1"/>
</dbReference>
<feature type="compositionally biased region" description="Polar residues" evidence="1">
    <location>
        <begin position="914"/>
        <end position="925"/>
    </location>
</feature>
<evidence type="ECO:0000313" key="2">
    <source>
        <dbReference type="EMBL" id="KAG0327975.1"/>
    </source>
</evidence>
<feature type="compositionally biased region" description="Low complexity" evidence="1">
    <location>
        <begin position="624"/>
        <end position="640"/>
    </location>
</feature>
<feature type="compositionally biased region" description="Polar residues" evidence="1">
    <location>
        <begin position="1114"/>
        <end position="1125"/>
    </location>
</feature>
<feature type="region of interest" description="Disordered" evidence="1">
    <location>
        <begin position="838"/>
        <end position="936"/>
    </location>
</feature>
<feature type="compositionally biased region" description="Basic and acidic residues" evidence="1">
    <location>
        <begin position="771"/>
        <end position="781"/>
    </location>
</feature>
<feature type="compositionally biased region" description="Basic and acidic residues" evidence="1">
    <location>
        <begin position="316"/>
        <end position="326"/>
    </location>
</feature>
<dbReference type="Gene3D" id="2.60.40.10">
    <property type="entry name" value="Immunoglobulins"/>
    <property type="match status" value="1"/>
</dbReference>
<feature type="compositionally biased region" description="Low complexity" evidence="1">
    <location>
        <begin position="492"/>
        <end position="501"/>
    </location>
</feature>
<comment type="caution">
    <text evidence="2">The sequence shown here is derived from an EMBL/GenBank/DDBJ whole genome shotgun (WGS) entry which is preliminary data.</text>
</comment>
<accession>A0A9P6UZS9</accession>
<name>A0A9P6UZS9_9FUNG</name>
<feature type="compositionally biased region" description="Low complexity" evidence="1">
    <location>
        <begin position="687"/>
        <end position="702"/>
    </location>
</feature>
<feature type="compositionally biased region" description="Basic and acidic residues" evidence="1">
    <location>
        <begin position="883"/>
        <end position="903"/>
    </location>
</feature>
<feature type="compositionally biased region" description="Basic and acidic residues" evidence="1">
    <location>
        <begin position="863"/>
        <end position="876"/>
    </location>
</feature>
<dbReference type="InterPro" id="IPR008962">
    <property type="entry name" value="PapD-like_sf"/>
</dbReference>
<feature type="compositionally biased region" description="Polar residues" evidence="1">
    <location>
        <begin position="1"/>
        <end position="18"/>
    </location>
</feature>
<feature type="compositionally biased region" description="Basic residues" evidence="1">
    <location>
        <begin position="1158"/>
        <end position="1170"/>
    </location>
</feature>
<dbReference type="Proteomes" id="UP000738325">
    <property type="component" value="Unassembled WGS sequence"/>
</dbReference>
<feature type="compositionally biased region" description="Polar residues" evidence="1">
    <location>
        <begin position="746"/>
        <end position="755"/>
    </location>
</feature>
<feature type="compositionally biased region" description="Low complexity" evidence="1">
    <location>
        <begin position="967"/>
        <end position="976"/>
    </location>
</feature>
<proteinExistence type="predicted"/>
<organism evidence="2 3">
    <name type="scientific">Dissophora globulifera</name>
    <dbReference type="NCBI Taxonomy" id="979702"/>
    <lineage>
        <taxon>Eukaryota</taxon>
        <taxon>Fungi</taxon>
        <taxon>Fungi incertae sedis</taxon>
        <taxon>Mucoromycota</taxon>
        <taxon>Mortierellomycotina</taxon>
        <taxon>Mortierellomycetes</taxon>
        <taxon>Mortierellales</taxon>
        <taxon>Mortierellaceae</taxon>
        <taxon>Dissophora</taxon>
    </lineage>
</organism>
<feature type="compositionally biased region" description="Polar residues" evidence="1">
    <location>
        <begin position="647"/>
        <end position="678"/>
    </location>
</feature>
<dbReference type="SUPFAM" id="SSF49354">
    <property type="entry name" value="PapD-like"/>
    <property type="match status" value="1"/>
</dbReference>
<evidence type="ECO:0000256" key="1">
    <source>
        <dbReference type="SAM" id="MobiDB-lite"/>
    </source>
</evidence>
<feature type="region of interest" description="Disordered" evidence="1">
    <location>
        <begin position="384"/>
        <end position="409"/>
    </location>
</feature>
<feature type="compositionally biased region" description="Polar residues" evidence="1">
    <location>
        <begin position="782"/>
        <end position="792"/>
    </location>
</feature>
<feature type="region of interest" description="Disordered" evidence="1">
    <location>
        <begin position="193"/>
        <end position="218"/>
    </location>
</feature>
<sequence length="1301" mass="144516">MSTTANSNIINDSVNKSARPTYDDSFDQPAEPFECDVSAILPVDNISNTSLLSGTEDLREYSLDNDSFAPSSTSFQEPIVSHQYSNSLHNHQQVRPLQHDSYTNRHDDDHQSALGSRYLEVDPAWYPAQDRDVDFLNEQDEQLMYQEELAHQQQQQQHQRLQLQQQQQQARQRQQQQQLQQLQQLQIQQQQQQQQQSLRNSSSAGNNSYMSNPYNDDEQLGAHARLSTIAEVSELPSMNITNNRHLSHRNTPPQTGQVVISRDLVLEDLFVEGQEGDKNDEIRRQLMANLKPTDILGPIHETHDFRISSLTGAGSEWDRQESHHEQEDDQGSLIREEGESDLSSTALALKREYEALFGPKGAVDSERSGSDVTGLVGYEDSADLYQEEDDEDDDDDFFGGDDDEEEDEQEEEYYAMFDLNGGNGNMILGNNIPRKPRVLAPPPGSRLPVPGAGIKQKLPLALQSNIATRLPAPRTNPPPPAPATPPPPAPPSQQSQATPRATPQTTGLRMPQPVAWRKSPTPSAPLAMASNDAKPSIGILEGLWREPEYDSQPEESPGAILAAKIAKELMREKQEGQLGAHTVTRPSMLRPPSKLPTKNSESDMESLTQSLKIESVPETPADSAPATTGTPRPGPLATPAWSGLQPPKTSTQQTVARSMTSVSTAAAPSIATRSSTLPMSKLSHKPSLQSVSHSASNSAGSSPHIASATVAGREAVRSSTPTRASGILAAKTRPTSVHTTAPERSPVTSRVSSPINAIRHNGLRSSVYESATRDLPSEEPLRQSSIKTTARSKSLAKEDTLSTKDRPDDLIRRSSHERKKQLQWELEKIEAEEAALEKRAAEEAEFLQDRRSVTPRRLTVRTTEPRDQRESRKSSEHQQGQRRSSERERERERDREWERERDSSAPATPLSPRSPRSSGANSKRSSLYGAQGDRMFPTLEESCKQLAKIRQDIEDLREEIHQDQPGSTLSSTLLSTARMSTSKRSTGRERGETSRRNSLESRYTRESRPQNGKNDSFDDSNVTSSPEDRMSPPPRRRFFGEILGKLSRNVLPSSTADVGLGFSQHKMLPAQRKGSVPHSTSHPLKPSRAALEPEPTHRSLSEAGGRASIHRHSTQPLSPVSQKYTSYEDHHHSGSSGQSGEFSDELTYDQKHPYPTQSHHHGRQQRPRHHDHQEQQHLASNQSTHHFRQAHDGSLILSERPLSADGSDSSCPAQIRPKELRFSASIAGEVQSFVTLSNRSRRKMHFEILRPAGITVTPSFGVIQPGRDQRLTIHLAETRGPGRVVVELDGEWLVPFGVSFD</sequence>
<evidence type="ECO:0000313" key="3">
    <source>
        <dbReference type="Proteomes" id="UP000738325"/>
    </source>
</evidence>
<dbReference type="EMBL" id="JAAAIP010000044">
    <property type="protein sequence ID" value="KAG0327975.1"/>
    <property type="molecule type" value="Genomic_DNA"/>
</dbReference>
<feature type="compositionally biased region" description="Basic and acidic residues" evidence="1">
    <location>
        <begin position="795"/>
        <end position="822"/>
    </location>
</feature>
<keyword evidence="3" id="KW-1185">Reference proteome</keyword>